<feature type="region of interest" description="Disordered" evidence="1">
    <location>
        <begin position="2014"/>
        <end position="2136"/>
    </location>
</feature>
<evidence type="ECO:0000256" key="1">
    <source>
        <dbReference type="SAM" id="MobiDB-lite"/>
    </source>
</evidence>
<feature type="compositionally biased region" description="Basic and acidic residues" evidence="1">
    <location>
        <begin position="291"/>
        <end position="307"/>
    </location>
</feature>
<protein>
    <submittedName>
        <fullName evidence="2">Uncharacterized protein</fullName>
    </submittedName>
</protein>
<feature type="compositionally biased region" description="Basic and acidic residues" evidence="1">
    <location>
        <begin position="1241"/>
        <end position="1255"/>
    </location>
</feature>
<evidence type="ECO:0000313" key="3">
    <source>
        <dbReference type="Proteomes" id="UP000299084"/>
    </source>
</evidence>
<dbReference type="Proteomes" id="UP000299084">
    <property type="component" value="Unassembled WGS sequence"/>
</dbReference>
<feature type="compositionally biased region" description="Basic and acidic residues" evidence="1">
    <location>
        <begin position="506"/>
        <end position="527"/>
    </location>
</feature>
<feature type="compositionally biased region" description="Pro residues" evidence="1">
    <location>
        <begin position="1815"/>
        <end position="1840"/>
    </location>
</feature>
<feature type="region of interest" description="Disordered" evidence="1">
    <location>
        <begin position="1794"/>
        <end position="1869"/>
    </location>
</feature>
<feature type="region of interest" description="Disordered" evidence="1">
    <location>
        <begin position="1933"/>
        <end position="1978"/>
    </location>
</feature>
<keyword evidence="3" id="KW-1185">Reference proteome</keyword>
<feature type="region of interest" description="Disordered" evidence="1">
    <location>
        <begin position="2571"/>
        <end position="2615"/>
    </location>
</feature>
<feature type="compositionally biased region" description="Low complexity" evidence="1">
    <location>
        <begin position="2571"/>
        <end position="2580"/>
    </location>
</feature>
<feature type="compositionally biased region" description="Basic and acidic residues" evidence="1">
    <location>
        <begin position="254"/>
        <end position="284"/>
    </location>
</feature>
<feature type="region of interest" description="Disordered" evidence="1">
    <location>
        <begin position="569"/>
        <end position="662"/>
    </location>
</feature>
<proteinExistence type="predicted"/>
<feature type="compositionally biased region" description="Low complexity" evidence="1">
    <location>
        <begin position="1940"/>
        <end position="1968"/>
    </location>
</feature>
<feature type="compositionally biased region" description="Gly residues" evidence="1">
    <location>
        <begin position="1610"/>
        <end position="1620"/>
    </location>
</feature>
<feature type="compositionally biased region" description="Basic and acidic residues" evidence="1">
    <location>
        <begin position="2583"/>
        <end position="2602"/>
    </location>
</feature>
<accession>A0A5N4CSZ8</accession>
<feature type="region of interest" description="Disordered" evidence="1">
    <location>
        <begin position="1341"/>
        <end position="1405"/>
    </location>
</feature>
<gene>
    <name evidence="2" type="ORF">Cadr_000021627</name>
</gene>
<feature type="region of interest" description="Disordered" evidence="1">
    <location>
        <begin position="149"/>
        <end position="543"/>
    </location>
</feature>
<dbReference type="EMBL" id="JWIN03000020">
    <property type="protein sequence ID" value="KAB1261994.1"/>
    <property type="molecule type" value="Genomic_DNA"/>
</dbReference>
<feature type="compositionally biased region" description="Basic residues" evidence="1">
    <location>
        <begin position="2047"/>
        <end position="2061"/>
    </location>
</feature>
<feature type="compositionally biased region" description="Basic and acidic residues" evidence="1">
    <location>
        <begin position="324"/>
        <end position="336"/>
    </location>
</feature>
<feature type="compositionally biased region" description="Polar residues" evidence="1">
    <location>
        <begin position="2029"/>
        <end position="2044"/>
    </location>
</feature>
<feature type="compositionally biased region" description="Polar residues" evidence="1">
    <location>
        <begin position="1848"/>
        <end position="1858"/>
    </location>
</feature>
<feature type="compositionally biased region" description="Polar residues" evidence="1">
    <location>
        <begin position="109"/>
        <end position="123"/>
    </location>
</feature>
<feature type="compositionally biased region" description="Low complexity" evidence="1">
    <location>
        <begin position="1094"/>
        <end position="1104"/>
    </location>
</feature>
<feature type="compositionally biased region" description="Basic and acidic residues" evidence="1">
    <location>
        <begin position="2734"/>
        <end position="2750"/>
    </location>
</feature>
<feature type="compositionally biased region" description="Basic and acidic residues" evidence="1">
    <location>
        <begin position="1108"/>
        <end position="1118"/>
    </location>
</feature>
<feature type="region of interest" description="Disordered" evidence="1">
    <location>
        <begin position="2543"/>
        <end position="2562"/>
    </location>
</feature>
<feature type="region of interest" description="Disordered" evidence="1">
    <location>
        <begin position="2734"/>
        <end position="2759"/>
    </location>
</feature>
<feature type="compositionally biased region" description="Low complexity" evidence="1">
    <location>
        <begin position="889"/>
        <end position="898"/>
    </location>
</feature>
<comment type="caution">
    <text evidence="2">The sequence shown here is derived from an EMBL/GenBank/DDBJ whole genome shotgun (WGS) entry which is preliminary data.</text>
</comment>
<feature type="compositionally biased region" description="Basic and acidic residues" evidence="1">
    <location>
        <begin position="460"/>
        <end position="486"/>
    </location>
</feature>
<feature type="compositionally biased region" description="Pro residues" evidence="1">
    <location>
        <begin position="2550"/>
        <end position="2560"/>
    </location>
</feature>
<feature type="region of interest" description="Disordered" evidence="1">
    <location>
        <begin position="1241"/>
        <end position="1269"/>
    </location>
</feature>
<sequence length="2759" mass="295021">MCVHSPGPSLPGGLAEPGDERRLPGCSSSENPAFACPIRVPATPSPGKGEVPTRARRTGGLKLRPGTLHPCGRQGTGDHQDSHCPLGSLAPVAPPHTPNEAPLLRLDSPRSSETAPTQRNGNFRKQAVPPVSVPFLVFAGWWLGGSHSGAQPGGAQVPGTEQGRGRGAQGTQAAREPPPQLLPSVRTDEAQGGNEGETPPQGRDPTEVQGGNKGDPPTSGTGAHRGTMRTGTDRVQGGNEGETPPQGLVPTEVQEGHGQTECREAVNGRPHIRDGSPQRIECRGAIKGRPYLRDETPQGVQEDRDKQSAVGPCRGDPTSGAVPHRRETSPQLREPKQCPGGKRRIDCKGAMKRRSNLRDTTEDGMQGGNEGETPHQGWEPTEGLGGTGTDRVQGGNEWDTPTQGHHRGEQGGNEGETPPKGRDPTEGPGGQGQTECSVALKGKPQLRVTTEGPGGTGTDRVQEAMKGRPHLRDGTPKSFQEDRDRQCAGVNEGETPTQGPHRGGAMKRDPTSGMEPHRGSGCNERETPTSGMGPHRGVQGGMKRRPHLRYRTPQRGALNVRPHLRDRTPQRFKEGQGKSEGCNERETPTSLMGPHRGGAIKGRTHLKDPSWGPGGSGTGTGSHRRSIMTGTDRVQGGNEGETPPHGLDPTEGPGGIGIDRGDHHLMEWTPQKTRFDRDRERRPNLRDPTLRWVLPFISPTPRHCVCPCPLDILWCPVPEEGSPLHCNLRSVCPCPSWTICGVPEWGSPLMPPTEVQRGNEAETPPQVWDPTECPGGIGTECRGAMKERGDTRAKLQVAGYLQAETARVGVGGEAGDKAVARPALLRAWLSSRGLLTWTLLTLRPSSLCPRANEHAQAMHTAHRLQPITQLGPWPLQVCVPYLCPRDPITIRPSTTTSPQASGGQPDESQGAGVRAPGGNWNRLQPSLQSPVASDTSCAATLGCVHARLVGSHYGDPNPDFPAPSTGTWIEGGIPRWRGGRLRGMGQTWGVGAIARCGGGGDFRVRRSLLLGVTSETGPDRRCWGAVTGRGRRVGGVGLGFVAWPGAVVVPVECSDLVCGGLGHWVWRPGRRGSGVGRPLPPRLSRQAPIGSVVPTGTSEQQEPQPEGPRLRREEEGRARTRGCAGADAGSAQCVGKLALLQRLPRRKAVWDWAAACCRLRCCRGSPGPAGRAWAAWLERLTGWGCVGEAPTAWPVRTLRRVRVAAEVLVPEPVSCSLRFLVIEKDTETVEDGREVLDLERSLEEGTRDRETRHGPEVFPGVTPETPRDLEDRTMGITQHWAKKRTQVTKMDVAPAPRHTRPSRPLSVVLTQTSRLFQLLSMVLLLLLCTGWAFPFCTHPQRRRPPAAPHPHQRWEVPGGWLPQSEGGTERPTCGEAGASLPELIPEGTTGPDHAKPPVQDDSPRQPLGLFSASRTFCHVESDGAEFPCVTRPLGCCAAHTSRDDCGEHGRYWSQAPERSQPTGDTSCGEHVLLKDSTYLAQTPPLCPKGQDGLKLFWDPRVVTEAWKLGQNTPLFLLGVSCRRGIWFKEMSQATRGALQLGTAGPLCLHQNPLMLKPLLSSGVVCARTSSRHVLHVTELASDWMHRLVVTSDFGPLPIPGSAHAPNGLQKPGGGQRGPGGTAHLCWEDRGALQNCAGRTRMRCRTVMEEALQICPGRTRVHWRAVLGDQGALEIIHRSQYREPPAPYTPDFHKVPACPPSGNVQGLLRGRGCEHKGTREQPSDCNKTVGLMTDQGRRAEPRWSFPRAVNSAKQTPARVYLLRRSRQAPKGWRHQLPLLRDRQQLRKPRSLHTLLSPARGDLDDHAHHFVPAGKPDVPPAVTGPPSRPPRPVSPGSQPPSGTPELSLFPQRSLTPSSTHTRYKHRAPPAPPCLEALQSPGTGADSLVLQHSENPAFACPIRVPATPSPGKGEDGGLKLRPGTLVCSGPVGSIPVGGREQVTTRTPTAPGVPGTTPLLLRLDSPRSSGDSTHPEKRELQEAAVPPVSVPFLVFAGWWLGGSHSAPSLEEHRCLDRAGQGKGVPRGPRLHGATSTLLPSVSGVQEGQGQMKRRGAMKGRPHLRKGPQGPEDRDIIELAGGRQGAIKGHSDPGDHEEGTDRVQGGNEGEPTSRTSPQRVQGGSEWETHSGTGPFTDRVQGAIGRPYLRDETPQGSRKTGTSRVQWGHVGETHLGAHGAGRTVAAVAAVVGGGRLPLVSQSFAPVSPPLLPQVHWTHVFRSVCSQEAAVMWSRGRTVVLGPLDLLPSPTWPGLRVASAAPGSAVGLEGRGAVREQGTAGGGGLPCRSWPLCSSLPSGLAGGWPLPPQVAGHTCPSLPAPGKRACHSGQASSAACLALQPWASNMDTFNSPVPLPSAPGLMNTAMHTAHRLQPITQLGPLAAASLRIQITIWAINHTSPQASGGQPGRVTGRRGQGARVGIGTASSPACRALWPRTLAVQPHTRPAPAGSALGSREESRGVWGQREPSLDVAAWGVGAIARWCGGGDFRVRRSLLLGVTSETGPDRRCWGAGEWGWGLWPGPGPVVVPVECSDLVCGGLGHWVWRPGRRGSGVGRPLPPPLVPPGPDRFRSSLLATSRAAGAPAKRAALRREEEGAHARADAPARTPDRPSAGSRGGRRSGDWAAACCRLRCCRRAGKGALVGACQAWAAWLERLTGWGCVGEAPTAWPVRTLRRVRVAAEVLVPEPRFFASFLGYREGHGDGGVEGHRAHSHYIYILAERLLHSQGAEDRDGREVLDLERSLEEGTRDRETRHGPEVFPGVWAA</sequence>
<feature type="region of interest" description="Disordered" evidence="1">
    <location>
        <begin position="1600"/>
        <end position="1620"/>
    </location>
</feature>
<feature type="region of interest" description="Disordered" evidence="1">
    <location>
        <begin position="1"/>
        <end position="126"/>
    </location>
</feature>
<feature type="compositionally biased region" description="Polar residues" evidence="1">
    <location>
        <begin position="2105"/>
        <end position="2116"/>
    </location>
</feature>
<organism evidence="2 3">
    <name type="scientific">Camelus dromedarius</name>
    <name type="common">Dromedary</name>
    <name type="synonym">Arabian camel</name>
    <dbReference type="NCBI Taxonomy" id="9838"/>
    <lineage>
        <taxon>Eukaryota</taxon>
        <taxon>Metazoa</taxon>
        <taxon>Chordata</taxon>
        <taxon>Craniata</taxon>
        <taxon>Vertebrata</taxon>
        <taxon>Euteleostomi</taxon>
        <taxon>Mammalia</taxon>
        <taxon>Eutheria</taxon>
        <taxon>Laurasiatheria</taxon>
        <taxon>Artiodactyla</taxon>
        <taxon>Tylopoda</taxon>
        <taxon>Camelidae</taxon>
        <taxon>Camelus</taxon>
    </lineage>
</organism>
<name>A0A5N4CSZ8_CAMDR</name>
<feature type="compositionally biased region" description="Basic and acidic residues" evidence="1">
    <location>
        <begin position="2084"/>
        <end position="2096"/>
    </location>
</feature>
<feature type="region of interest" description="Disordered" evidence="1">
    <location>
        <begin position="1070"/>
        <end position="1126"/>
    </location>
</feature>
<evidence type="ECO:0000313" key="2">
    <source>
        <dbReference type="EMBL" id="KAB1261994.1"/>
    </source>
</evidence>
<feature type="region of interest" description="Disordered" evidence="1">
    <location>
        <begin position="2436"/>
        <end position="2455"/>
    </location>
</feature>
<feature type="compositionally biased region" description="Basic and acidic residues" evidence="1">
    <location>
        <begin position="569"/>
        <end position="587"/>
    </location>
</feature>
<feature type="region of interest" description="Disordered" evidence="1">
    <location>
        <begin position="889"/>
        <end position="919"/>
    </location>
</feature>
<reference evidence="2 3" key="1">
    <citation type="journal article" date="2019" name="Mol. Ecol. Resour.">
        <title>Improving Illumina assemblies with Hi-C and long reads: an example with the North African dromedary.</title>
        <authorList>
            <person name="Elbers J.P."/>
            <person name="Rogers M.F."/>
            <person name="Perelman P.L."/>
            <person name="Proskuryakova A.A."/>
            <person name="Serdyukova N.A."/>
            <person name="Johnson W.E."/>
            <person name="Horin P."/>
            <person name="Corander J."/>
            <person name="Murphy D."/>
            <person name="Burger P.A."/>
        </authorList>
    </citation>
    <scope>NUCLEOTIDE SEQUENCE [LARGE SCALE GENOMIC DNA]</scope>
    <source>
        <strain evidence="2">Drom800</strain>
        <tissue evidence="2">Blood</tissue>
    </source>
</reference>